<sequence length="166" mass="19301">MSEDLSAVLQQLTTRARAFEIASHQLAADMKDVSDQVITVWLAREDLNQSDYDWQRAWLPCMKTDYGLYKKIDKFAAKMRKVFASRSDDPASRVGEIHSLIEKEMEKAKASVRAAMARALFMQDYPSAYPWDSFEDHLRHIEMHLKHAEENWCKAAQHYDSVFDLL</sequence>
<keyword evidence="2" id="KW-1185">Reference proteome</keyword>
<evidence type="ECO:0000313" key="2">
    <source>
        <dbReference type="Proteomes" id="UP000799439"/>
    </source>
</evidence>
<organism evidence="1 2">
    <name type="scientific">Myriangium duriaei CBS 260.36</name>
    <dbReference type="NCBI Taxonomy" id="1168546"/>
    <lineage>
        <taxon>Eukaryota</taxon>
        <taxon>Fungi</taxon>
        <taxon>Dikarya</taxon>
        <taxon>Ascomycota</taxon>
        <taxon>Pezizomycotina</taxon>
        <taxon>Dothideomycetes</taxon>
        <taxon>Dothideomycetidae</taxon>
        <taxon>Myriangiales</taxon>
        <taxon>Myriangiaceae</taxon>
        <taxon>Myriangium</taxon>
    </lineage>
</organism>
<dbReference type="Proteomes" id="UP000799439">
    <property type="component" value="Unassembled WGS sequence"/>
</dbReference>
<comment type="caution">
    <text evidence="1">The sequence shown here is derived from an EMBL/GenBank/DDBJ whole genome shotgun (WGS) entry which is preliminary data.</text>
</comment>
<gene>
    <name evidence="1" type="ORF">K461DRAFT_320325</name>
</gene>
<dbReference type="AlphaFoldDB" id="A0A9P4J6M4"/>
<accession>A0A9P4J6M4</accession>
<name>A0A9P4J6M4_9PEZI</name>
<proteinExistence type="predicted"/>
<reference evidence="1" key="1">
    <citation type="journal article" date="2020" name="Stud. Mycol.">
        <title>101 Dothideomycetes genomes: a test case for predicting lifestyles and emergence of pathogens.</title>
        <authorList>
            <person name="Haridas S."/>
            <person name="Albert R."/>
            <person name="Binder M."/>
            <person name="Bloem J."/>
            <person name="Labutti K."/>
            <person name="Salamov A."/>
            <person name="Andreopoulos B."/>
            <person name="Baker S."/>
            <person name="Barry K."/>
            <person name="Bills G."/>
            <person name="Bluhm B."/>
            <person name="Cannon C."/>
            <person name="Castanera R."/>
            <person name="Culley D."/>
            <person name="Daum C."/>
            <person name="Ezra D."/>
            <person name="Gonzalez J."/>
            <person name="Henrissat B."/>
            <person name="Kuo A."/>
            <person name="Liang C."/>
            <person name="Lipzen A."/>
            <person name="Lutzoni F."/>
            <person name="Magnuson J."/>
            <person name="Mondo S."/>
            <person name="Nolan M."/>
            <person name="Ohm R."/>
            <person name="Pangilinan J."/>
            <person name="Park H.-J."/>
            <person name="Ramirez L."/>
            <person name="Alfaro M."/>
            <person name="Sun H."/>
            <person name="Tritt A."/>
            <person name="Yoshinaga Y."/>
            <person name="Zwiers L.-H."/>
            <person name="Turgeon B."/>
            <person name="Goodwin S."/>
            <person name="Spatafora J."/>
            <person name="Crous P."/>
            <person name="Grigoriev I."/>
        </authorList>
    </citation>
    <scope>NUCLEOTIDE SEQUENCE</scope>
    <source>
        <strain evidence="1">CBS 260.36</strain>
    </source>
</reference>
<dbReference type="EMBL" id="ML996084">
    <property type="protein sequence ID" value="KAF2154165.1"/>
    <property type="molecule type" value="Genomic_DNA"/>
</dbReference>
<protein>
    <submittedName>
        <fullName evidence="1">Uncharacterized protein</fullName>
    </submittedName>
</protein>
<evidence type="ECO:0000313" key="1">
    <source>
        <dbReference type="EMBL" id="KAF2154165.1"/>
    </source>
</evidence>